<organism evidence="2 3">
    <name type="scientific">Agromyces marinus</name>
    <dbReference type="NCBI Taxonomy" id="1389020"/>
    <lineage>
        <taxon>Bacteria</taxon>
        <taxon>Bacillati</taxon>
        <taxon>Actinomycetota</taxon>
        <taxon>Actinomycetes</taxon>
        <taxon>Micrococcales</taxon>
        <taxon>Microbacteriaceae</taxon>
        <taxon>Agromyces</taxon>
    </lineage>
</organism>
<gene>
    <name evidence="2" type="ORF">GCM10025870_10610</name>
</gene>
<sequence>MAFDDAVEAATVFNWLVMGRPLNEVMLLGDDAIPDASSQRRHAELSVRVFLASVAVPPTDAGG</sequence>
<reference evidence="3" key="1">
    <citation type="journal article" date="2019" name="Int. J. Syst. Evol. Microbiol.">
        <title>The Global Catalogue of Microorganisms (GCM) 10K type strain sequencing project: providing services to taxonomists for standard genome sequencing and annotation.</title>
        <authorList>
            <consortium name="The Broad Institute Genomics Platform"/>
            <consortium name="The Broad Institute Genome Sequencing Center for Infectious Disease"/>
            <person name="Wu L."/>
            <person name="Ma J."/>
        </authorList>
    </citation>
    <scope>NUCLEOTIDE SEQUENCE [LARGE SCALE GENOMIC DNA]</scope>
    <source>
        <strain evidence="3">NBRC 109019</strain>
    </source>
</reference>
<feature type="domain" description="Transcriptional regulator TetR C-terminal Proteobacteria type" evidence="1">
    <location>
        <begin position="3"/>
        <end position="52"/>
    </location>
</feature>
<name>A0ABM8GZQ6_9MICO</name>
<evidence type="ECO:0000313" key="2">
    <source>
        <dbReference type="EMBL" id="BDZ53988.1"/>
    </source>
</evidence>
<keyword evidence="3" id="KW-1185">Reference proteome</keyword>
<dbReference type="EMBL" id="AP027734">
    <property type="protein sequence ID" value="BDZ53988.1"/>
    <property type="molecule type" value="Genomic_DNA"/>
</dbReference>
<proteinExistence type="predicted"/>
<dbReference type="InterPro" id="IPR039536">
    <property type="entry name" value="TetR_C_Proteobacteria"/>
</dbReference>
<evidence type="ECO:0000259" key="1">
    <source>
        <dbReference type="Pfam" id="PF14246"/>
    </source>
</evidence>
<dbReference type="Pfam" id="PF14246">
    <property type="entry name" value="TetR_C_7"/>
    <property type="match status" value="1"/>
</dbReference>
<dbReference type="Proteomes" id="UP001321477">
    <property type="component" value="Chromosome"/>
</dbReference>
<accession>A0ABM8GZQ6</accession>
<evidence type="ECO:0000313" key="3">
    <source>
        <dbReference type="Proteomes" id="UP001321477"/>
    </source>
</evidence>
<protein>
    <recommendedName>
        <fullName evidence="1">Transcriptional regulator TetR C-terminal Proteobacteria type domain-containing protein</fullName>
    </recommendedName>
</protein>
<dbReference type="Gene3D" id="1.10.357.10">
    <property type="entry name" value="Tetracycline Repressor, domain 2"/>
    <property type="match status" value="1"/>
</dbReference>